<dbReference type="EMBL" id="MU129142">
    <property type="protein sequence ID" value="KAF9505657.1"/>
    <property type="molecule type" value="Genomic_DNA"/>
</dbReference>
<name>A0A9P6DL91_9AGAM</name>
<keyword evidence="2" id="KW-1185">Reference proteome</keyword>
<accession>A0A9P6DL91</accession>
<dbReference type="AlphaFoldDB" id="A0A9P6DL91"/>
<protein>
    <submittedName>
        <fullName evidence="1">Uncharacterized protein</fullName>
    </submittedName>
</protein>
<dbReference type="Proteomes" id="UP000886523">
    <property type="component" value="Unassembled WGS sequence"/>
</dbReference>
<evidence type="ECO:0000313" key="2">
    <source>
        <dbReference type="Proteomes" id="UP000886523"/>
    </source>
</evidence>
<proteinExistence type="predicted"/>
<sequence length="136" mass="16095">MSAIKFPYPEGRYPCYEYPDDVFDLSHQFIERKGVWQSRFLPWSGGCEWIDGGVYSQRCPIRFPGLYRIRGRIQLRLHYDPTSHQLPTRRLFVWERSPIIDLGAQGFPIPTHLSLHVSHLFHHKSTPLEICQMFHV</sequence>
<evidence type="ECO:0000313" key="1">
    <source>
        <dbReference type="EMBL" id="KAF9505657.1"/>
    </source>
</evidence>
<comment type="caution">
    <text evidence="1">The sequence shown here is derived from an EMBL/GenBank/DDBJ whole genome shotgun (WGS) entry which is preliminary data.</text>
</comment>
<organism evidence="1 2">
    <name type="scientific">Hydnum rufescens UP504</name>
    <dbReference type="NCBI Taxonomy" id="1448309"/>
    <lineage>
        <taxon>Eukaryota</taxon>
        <taxon>Fungi</taxon>
        <taxon>Dikarya</taxon>
        <taxon>Basidiomycota</taxon>
        <taxon>Agaricomycotina</taxon>
        <taxon>Agaricomycetes</taxon>
        <taxon>Cantharellales</taxon>
        <taxon>Hydnaceae</taxon>
        <taxon>Hydnum</taxon>
    </lineage>
</organism>
<reference evidence="1" key="1">
    <citation type="journal article" date="2020" name="Nat. Commun.">
        <title>Large-scale genome sequencing of mycorrhizal fungi provides insights into the early evolution of symbiotic traits.</title>
        <authorList>
            <person name="Miyauchi S."/>
            <person name="Kiss E."/>
            <person name="Kuo A."/>
            <person name="Drula E."/>
            <person name="Kohler A."/>
            <person name="Sanchez-Garcia M."/>
            <person name="Morin E."/>
            <person name="Andreopoulos B."/>
            <person name="Barry K.W."/>
            <person name="Bonito G."/>
            <person name="Buee M."/>
            <person name="Carver A."/>
            <person name="Chen C."/>
            <person name="Cichocki N."/>
            <person name="Clum A."/>
            <person name="Culley D."/>
            <person name="Crous P.W."/>
            <person name="Fauchery L."/>
            <person name="Girlanda M."/>
            <person name="Hayes R.D."/>
            <person name="Keri Z."/>
            <person name="LaButti K."/>
            <person name="Lipzen A."/>
            <person name="Lombard V."/>
            <person name="Magnuson J."/>
            <person name="Maillard F."/>
            <person name="Murat C."/>
            <person name="Nolan M."/>
            <person name="Ohm R.A."/>
            <person name="Pangilinan J."/>
            <person name="Pereira M.F."/>
            <person name="Perotto S."/>
            <person name="Peter M."/>
            <person name="Pfister S."/>
            <person name="Riley R."/>
            <person name="Sitrit Y."/>
            <person name="Stielow J.B."/>
            <person name="Szollosi G."/>
            <person name="Zifcakova L."/>
            <person name="Stursova M."/>
            <person name="Spatafora J.W."/>
            <person name="Tedersoo L."/>
            <person name="Vaario L.M."/>
            <person name="Yamada A."/>
            <person name="Yan M."/>
            <person name="Wang P."/>
            <person name="Xu J."/>
            <person name="Bruns T."/>
            <person name="Baldrian P."/>
            <person name="Vilgalys R."/>
            <person name="Dunand C."/>
            <person name="Henrissat B."/>
            <person name="Grigoriev I.V."/>
            <person name="Hibbett D."/>
            <person name="Nagy L.G."/>
            <person name="Martin F.M."/>
        </authorList>
    </citation>
    <scope>NUCLEOTIDE SEQUENCE</scope>
    <source>
        <strain evidence="1">UP504</strain>
    </source>
</reference>
<gene>
    <name evidence="1" type="ORF">BS47DRAFT_1400191</name>
</gene>